<dbReference type="SUPFAM" id="SSF49464">
    <property type="entry name" value="Carboxypeptidase regulatory domain-like"/>
    <property type="match status" value="1"/>
</dbReference>
<feature type="domain" description="Outer membrane protein beta-barrel" evidence="5">
    <location>
        <begin position="406"/>
        <end position="807"/>
    </location>
</feature>
<keyword evidence="4" id="KW-1133">Transmembrane helix</keyword>
<sequence>MKRQPLLHNCPVTSHFALPFLVQSLLLIFIGTLFSISSFSQTSVRTTIRGTIHTIADKPLEFATLMLVKASDSTLVKGTIGDAEGHYVFENIVPGSYRVSAQVVGFQKNTSPPFTLAPDQHQVIVPTLVLRQATKELGEVTVTGQKPFIEQLPDKTVVNVENSIVSAGGTALDVLEKSPGVVVDNQNDRISFKGREGVLIMIDGKPTYLSAQEVVNLLRNTPSNSVQTIELIINPSSKYDAAGNAGIINIQLKRGSRNLAGGTAGSATFGAGYGRYPKASAGLTVNHKSGNWNLFGNYNYDYRQRYGSVDALRRFGAGDSLTTVNNLGTRTSTDRVHTFKAGADYTLSRKTTLGFMANGLINDSQAEIDNKNLIYDATSQLQQTVTMINASTRPMQRLSANANLKHTFDTLGRELTVDVDYAQVHVNGQDNMRTRYLNAQQEEIRPTLLQRNQTPSDILIRAAKLDYVHPFRSGFKLETGGKVSYVTSDNDVRFGTLIEGGYVPDPQRTNHFLYKETIGAGYLNGSRNWTKWSLQAGLRMEYTRSIGNSVTLQKVVDRSYLNAFPSLFVTYKASTNHQWTSSYSRRIDRPSYQDLNPFIYVMDPYTYAQGNPFLRPQYTNALQLGYTYKNETSVSLGYNHTTDVITGVNEQEGQILKTTTVNLAALDNVVLSISSPLKLAPWWTVRQTADIFLNAYNAEYLGQRLDYRRVSANFTMNHRFTLAKGFTAELSGWYNTASIYAQAQFSGLGQVNVGLQKTMLSKAATLRLNISDILDITRSRGTIQYATTNLTFTNRWETRVARLTFTYNFGNRNLKAARQRQSSVEDEQSRVR</sequence>
<dbReference type="RefSeq" id="WP_162389539.1">
    <property type="nucleotide sequence ID" value="NZ_CP045997.1"/>
</dbReference>
<dbReference type="EMBL" id="CP045997">
    <property type="protein sequence ID" value="QHV99132.1"/>
    <property type="molecule type" value="Genomic_DNA"/>
</dbReference>
<keyword evidence="2 4" id="KW-0472">Membrane</keyword>
<dbReference type="Gene3D" id="2.60.40.1120">
    <property type="entry name" value="Carboxypeptidase-like, regulatory domain"/>
    <property type="match status" value="1"/>
</dbReference>
<keyword evidence="3" id="KW-0998">Cell outer membrane</keyword>
<dbReference type="Pfam" id="PF13620">
    <property type="entry name" value="CarboxypepD_reg"/>
    <property type="match status" value="1"/>
</dbReference>
<dbReference type="Pfam" id="PF14905">
    <property type="entry name" value="OMP_b-brl_3"/>
    <property type="match status" value="1"/>
</dbReference>
<dbReference type="GO" id="GO:0009279">
    <property type="term" value="C:cell outer membrane"/>
    <property type="evidence" value="ECO:0007669"/>
    <property type="project" value="UniProtKB-SubCell"/>
</dbReference>
<dbReference type="InterPro" id="IPR008969">
    <property type="entry name" value="CarboxyPept-like_regulatory"/>
</dbReference>
<dbReference type="PANTHER" id="PTHR40980:SF4">
    <property type="entry name" value="TONB-DEPENDENT RECEPTOR-LIKE BETA-BARREL DOMAIN-CONTAINING PROTEIN"/>
    <property type="match status" value="1"/>
</dbReference>
<accession>A0A6P1W490</accession>
<dbReference type="InterPro" id="IPR037066">
    <property type="entry name" value="Plug_dom_sf"/>
</dbReference>
<dbReference type="Gene3D" id="2.170.130.10">
    <property type="entry name" value="TonB-dependent receptor, plug domain"/>
    <property type="match status" value="1"/>
</dbReference>
<gene>
    <name evidence="6" type="ORF">GJR95_30825</name>
</gene>
<comment type="subcellular location">
    <subcellularLocation>
        <location evidence="1">Cell outer membrane</location>
    </subcellularLocation>
</comment>
<name>A0A6P1W490_9BACT</name>
<feature type="transmembrane region" description="Helical" evidence="4">
    <location>
        <begin position="12"/>
        <end position="36"/>
    </location>
</feature>
<keyword evidence="7" id="KW-1185">Reference proteome</keyword>
<evidence type="ECO:0000256" key="1">
    <source>
        <dbReference type="ARBA" id="ARBA00004442"/>
    </source>
</evidence>
<dbReference type="KEGG" id="senf:GJR95_30825"/>
<dbReference type="InterPro" id="IPR036942">
    <property type="entry name" value="Beta-barrel_TonB_sf"/>
</dbReference>
<evidence type="ECO:0000256" key="3">
    <source>
        <dbReference type="ARBA" id="ARBA00023237"/>
    </source>
</evidence>
<dbReference type="SUPFAM" id="SSF56935">
    <property type="entry name" value="Porins"/>
    <property type="match status" value="1"/>
</dbReference>
<dbReference type="Proteomes" id="UP000464577">
    <property type="component" value="Chromosome"/>
</dbReference>
<evidence type="ECO:0000313" key="6">
    <source>
        <dbReference type="EMBL" id="QHV99132.1"/>
    </source>
</evidence>
<dbReference type="InterPro" id="IPR041700">
    <property type="entry name" value="OMP_b-brl_3"/>
</dbReference>
<keyword evidence="6" id="KW-0675">Receptor</keyword>
<evidence type="ECO:0000313" key="7">
    <source>
        <dbReference type="Proteomes" id="UP000464577"/>
    </source>
</evidence>
<dbReference type="PANTHER" id="PTHR40980">
    <property type="entry name" value="PLUG DOMAIN-CONTAINING PROTEIN"/>
    <property type="match status" value="1"/>
</dbReference>
<proteinExistence type="predicted"/>
<organism evidence="6 7">
    <name type="scientific">Spirosoma endbachense</name>
    <dbReference type="NCBI Taxonomy" id="2666025"/>
    <lineage>
        <taxon>Bacteria</taxon>
        <taxon>Pseudomonadati</taxon>
        <taxon>Bacteroidota</taxon>
        <taxon>Cytophagia</taxon>
        <taxon>Cytophagales</taxon>
        <taxon>Cytophagaceae</taxon>
        <taxon>Spirosoma</taxon>
    </lineage>
</organism>
<keyword evidence="4" id="KW-0812">Transmembrane</keyword>
<protein>
    <submittedName>
        <fullName evidence="6">TonB-dependent receptor</fullName>
    </submittedName>
</protein>
<evidence type="ECO:0000256" key="4">
    <source>
        <dbReference type="SAM" id="Phobius"/>
    </source>
</evidence>
<evidence type="ECO:0000256" key="2">
    <source>
        <dbReference type="ARBA" id="ARBA00023136"/>
    </source>
</evidence>
<evidence type="ECO:0000259" key="5">
    <source>
        <dbReference type="Pfam" id="PF14905"/>
    </source>
</evidence>
<reference evidence="6 7" key="1">
    <citation type="submission" date="2019-11" db="EMBL/GenBank/DDBJ databases">
        <title>Spirosoma endbachense sp. nov., isolated from a natural salt meadow.</title>
        <authorList>
            <person name="Rojas J."/>
            <person name="Ambika Manirajan B."/>
            <person name="Ratering S."/>
            <person name="Suarez C."/>
            <person name="Geissler-Plaum R."/>
            <person name="Schnell S."/>
        </authorList>
    </citation>
    <scope>NUCLEOTIDE SEQUENCE [LARGE SCALE GENOMIC DNA]</scope>
    <source>
        <strain evidence="6 7">I-24</strain>
    </source>
</reference>
<dbReference type="Gene3D" id="2.40.170.20">
    <property type="entry name" value="TonB-dependent receptor, beta-barrel domain"/>
    <property type="match status" value="1"/>
</dbReference>
<dbReference type="AlphaFoldDB" id="A0A6P1W490"/>